<protein>
    <submittedName>
        <fullName evidence="3">Nucleolin</fullName>
    </submittedName>
</protein>
<dbReference type="OrthoDB" id="6361271at2759"/>
<proteinExistence type="predicted"/>
<dbReference type="InterPro" id="IPR012677">
    <property type="entry name" value="Nucleotide-bd_a/b_plait_sf"/>
</dbReference>
<feature type="compositionally biased region" description="Acidic residues" evidence="1">
    <location>
        <begin position="38"/>
        <end position="70"/>
    </location>
</feature>
<dbReference type="RefSeq" id="XP_034110281.1">
    <property type="nucleotide sequence ID" value="XM_034254390.2"/>
</dbReference>
<keyword evidence="2" id="KW-1185">Reference proteome</keyword>
<dbReference type="Proteomes" id="UP000515160">
    <property type="component" value="Chromosome 3"/>
</dbReference>
<dbReference type="GO" id="GO:0003676">
    <property type="term" value="F:nucleic acid binding"/>
    <property type="evidence" value="ECO:0007669"/>
    <property type="project" value="InterPro"/>
</dbReference>
<feature type="compositionally biased region" description="Basic residues" evidence="1">
    <location>
        <begin position="291"/>
        <end position="304"/>
    </location>
</feature>
<gene>
    <name evidence="3" type="primary">LOC117571912</name>
</gene>
<feature type="region of interest" description="Disordered" evidence="1">
    <location>
        <begin position="288"/>
        <end position="315"/>
    </location>
</feature>
<dbReference type="CDD" id="cd00590">
    <property type="entry name" value="RRM_SF"/>
    <property type="match status" value="1"/>
</dbReference>
<accession>A0A6P8X2C7</accession>
<organism evidence="2 3">
    <name type="scientific">Drosophila albomicans</name>
    <name type="common">Fruit fly</name>
    <dbReference type="NCBI Taxonomy" id="7291"/>
    <lineage>
        <taxon>Eukaryota</taxon>
        <taxon>Metazoa</taxon>
        <taxon>Ecdysozoa</taxon>
        <taxon>Arthropoda</taxon>
        <taxon>Hexapoda</taxon>
        <taxon>Insecta</taxon>
        <taxon>Pterygota</taxon>
        <taxon>Neoptera</taxon>
        <taxon>Endopterygota</taxon>
        <taxon>Diptera</taxon>
        <taxon>Brachycera</taxon>
        <taxon>Muscomorpha</taxon>
        <taxon>Ephydroidea</taxon>
        <taxon>Drosophilidae</taxon>
        <taxon>Drosophila</taxon>
    </lineage>
</organism>
<reference evidence="3" key="1">
    <citation type="submission" date="2025-08" db="UniProtKB">
        <authorList>
            <consortium name="RefSeq"/>
        </authorList>
    </citation>
    <scope>IDENTIFICATION</scope>
    <source>
        <strain evidence="3">15112-1751.03</strain>
        <tissue evidence="3">Whole Adult</tissue>
    </source>
</reference>
<dbReference type="AlphaFoldDB" id="A0A6P8X2C7"/>
<feature type="compositionally biased region" description="Acidic residues" evidence="1">
    <location>
        <begin position="8"/>
        <end position="30"/>
    </location>
</feature>
<feature type="region of interest" description="Disordered" evidence="1">
    <location>
        <begin position="1"/>
        <end position="77"/>
    </location>
</feature>
<evidence type="ECO:0000313" key="2">
    <source>
        <dbReference type="Proteomes" id="UP000515160"/>
    </source>
</evidence>
<name>A0A6P8X2C7_DROAB</name>
<dbReference type="Gene3D" id="3.30.70.330">
    <property type="match status" value="1"/>
</dbReference>
<sequence length="315" mass="35359">MKKVTEETISDEEESITDNSDASDDEENEVDLGASATESDEDEDVDDDVNDDGDGGDSDEGSELSDEGEETTARKTRAEIIEEQIHSKYQQRKGTRLYVRFLHKLPLDEQEFNSKVKALHPLISKASKPRQKHARFCLVEFQTQQDRDTALQDITASIKNNKAGFEGLFVSLPKTDSDEFVNELVVRKQQSFEKRKTKALTKRATKQVSRKSKFTSSVLITNLPKTASVAQVRQLFENAVDIQLKPGKGRFRDYSAATVTLPSTFEARNALKKELSMAGTKLQLRFNTQQQKKRRPNKNQKRGAGKVGAAITINS</sequence>
<dbReference type="SUPFAM" id="SSF54928">
    <property type="entry name" value="RNA-binding domain, RBD"/>
    <property type="match status" value="1"/>
</dbReference>
<evidence type="ECO:0000256" key="1">
    <source>
        <dbReference type="SAM" id="MobiDB-lite"/>
    </source>
</evidence>
<dbReference type="GeneID" id="117571912"/>
<evidence type="ECO:0000313" key="3">
    <source>
        <dbReference type="RefSeq" id="XP_034110281.1"/>
    </source>
</evidence>
<dbReference type="InterPro" id="IPR035979">
    <property type="entry name" value="RBD_domain_sf"/>
</dbReference>